<evidence type="ECO:0000313" key="1">
    <source>
        <dbReference type="EMBL" id="MBO1869093.1"/>
    </source>
</evidence>
<dbReference type="EMBL" id="CP086139">
    <property type="protein sequence ID" value="UEM18301.1"/>
    <property type="molecule type" value="Genomic_DNA"/>
</dbReference>
<geneLocation type="plasmid" evidence="2 3">
    <name>pBb144S4c</name>
</geneLocation>
<keyword evidence="2" id="KW-0614">Plasmid</keyword>
<organism evidence="1">
    <name type="scientific">Bradyrhizobium barranii subsp. barranii</name>
    <dbReference type="NCBI Taxonomy" id="2823807"/>
    <lineage>
        <taxon>Bacteria</taxon>
        <taxon>Pseudomonadati</taxon>
        <taxon>Pseudomonadota</taxon>
        <taxon>Alphaproteobacteria</taxon>
        <taxon>Hyphomicrobiales</taxon>
        <taxon>Nitrobacteraceae</taxon>
        <taxon>Bradyrhizobium</taxon>
        <taxon>Bradyrhizobium barranii</taxon>
    </lineage>
</organism>
<protein>
    <submittedName>
        <fullName evidence="1">Uncharacterized protein</fullName>
    </submittedName>
</protein>
<dbReference type="KEGG" id="bban:J4G43_055005"/>
<sequence>MSDNTDLESRVVEAIRYYREALARLETLEREEACTHRALTSTLVDLSRAMRDEASPHLKDSLLQISSAAISQVDKTSAAMVEATAKLESARLTLAALEGQLGYIPRVPSGSYHE</sequence>
<evidence type="ECO:0000313" key="2">
    <source>
        <dbReference type="EMBL" id="UEM18301.1"/>
    </source>
</evidence>
<name>A0A939SA21_9BRAD</name>
<reference evidence="1" key="1">
    <citation type="submission" date="2021-03" db="EMBL/GenBank/DDBJ databases">
        <title>Whole Genome Sequence of Bradyrhizobium sp. Strain 144S4.</title>
        <authorList>
            <person name="Bromfield E.S.P."/>
            <person name="Cloutier S."/>
        </authorList>
    </citation>
    <scope>NUCLEOTIDE SEQUENCE [LARGE SCALE GENOMIC DNA]</scope>
    <source>
        <strain evidence="1">144S4</strain>
    </source>
</reference>
<evidence type="ECO:0000313" key="3">
    <source>
        <dbReference type="Proteomes" id="UP000664702"/>
    </source>
</evidence>
<dbReference type="AlphaFoldDB" id="A0A939SA21"/>
<dbReference type="Proteomes" id="UP000664702">
    <property type="component" value="Plasmid pBb144S4c"/>
</dbReference>
<dbReference type="EMBL" id="JAGEMI010000003">
    <property type="protein sequence ID" value="MBO1869093.1"/>
    <property type="molecule type" value="Genomic_DNA"/>
</dbReference>
<reference evidence="2 3" key="2">
    <citation type="journal article" date="2022" name="Int. J. Syst. Evol. Microbiol.">
        <title>Strains of Bradyrhizobium barranii sp. nov. associated with legumes native to Canada are symbionts of soybeans and belong to different subspecies (subsp. barranii subsp. nov. and subsp. apii subsp. nov.) and symbiovars (sv. glycinearum and sv. septentrionale).</title>
        <authorList>
            <person name="Bromfield E.S.P."/>
            <person name="Cloutier S."/>
            <person name="Wasai-Hara S."/>
            <person name="Minamisawa K."/>
        </authorList>
    </citation>
    <scope>NUCLEOTIDE SEQUENCE [LARGE SCALE GENOMIC DNA]</scope>
    <source>
        <strain evidence="2 3">144S4</strain>
        <plasmid evidence="3">pBb144S4c</plasmid>
    </source>
</reference>
<gene>
    <name evidence="2" type="ORF">J4G43_055005</name>
    <name evidence="1" type="ORF">J4G43_52725</name>
</gene>
<proteinExistence type="predicted"/>
<accession>A0A939SA21</accession>
<dbReference type="RefSeq" id="WP_038380973.1">
    <property type="nucleotide sequence ID" value="NZ_CP086139.1"/>
</dbReference>